<name>A0AAV0KA22_9ROSI</name>
<gene>
    <name evidence="3" type="ORF">LITE_LOCUS17459</name>
</gene>
<dbReference type="EMBL" id="CAMGYJ010000005">
    <property type="protein sequence ID" value="CAI0417838.1"/>
    <property type="molecule type" value="Genomic_DNA"/>
</dbReference>
<comment type="caution">
    <text evidence="3">The sequence shown here is derived from an EMBL/GenBank/DDBJ whole genome shotgun (WGS) entry which is preliminary data.</text>
</comment>
<evidence type="ECO:0000256" key="2">
    <source>
        <dbReference type="SAM" id="Phobius"/>
    </source>
</evidence>
<evidence type="ECO:0000313" key="4">
    <source>
        <dbReference type="Proteomes" id="UP001154282"/>
    </source>
</evidence>
<keyword evidence="2" id="KW-0472">Membrane</keyword>
<reference evidence="3" key="1">
    <citation type="submission" date="2022-08" db="EMBL/GenBank/DDBJ databases">
        <authorList>
            <person name="Gutierrez-Valencia J."/>
        </authorList>
    </citation>
    <scope>NUCLEOTIDE SEQUENCE</scope>
</reference>
<feature type="transmembrane region" description="Helical" evidence="2">
    <location>
        <begin position="24"/>
        <end position="49"/>
    </location>
</feature>
<evidence type="ECO:0000313" key="3">
    <source>
        <dbReference type="EMBL" id="CAI0417838.1"/>
    </source>
</evidence>
<keyword evidence="4" id="KW-1185">Reference proteome</keyword>
<keyword evidence="2" id="KW-1133">Transmembrane helix</keyword>
<dbReference type="Proteomes" id="UP001154282">
    <property type="component" value="Unassembled WGS sequence"/>
</dbReference>
<feature type="region of interest" description="Disordered" evidence="1">
    <location>
        <begin position="1"/>
        <end position="22"/>
    </location>
</feature>
<dbReference type="AlphaFoldDB" id="A0AAV0KA22"/>
<evidence type="ECO:0000256" key="1">
    <source>
        <dbReference type="SAM" id="MobiDB-lite"/>
    </source>
</evidence>
<organism evidence="3 4">
    <name type="scientific">Linum tenue</name>
    <dbReference type="NCBI Taxonomy" id="586396"/>
    <lineage>
        <taxon>Eukaryota</taxon>
        <taxon>Viridiplantae</taxon>
        <taxon>Streptophyta</taxon>
        <taxon>Embryophyta</taxon>
        <taxon>Tracheophyta</taxon>
        <taxon>Spermatophyta</taxon>
        <taxon>Magnoliopsida</taxon>
        <taxon>eudicotyledons</taxon>
        <taxon>Gunneridae</taxon>
        <taxon>Pentapetalae</taxon>
        <taxon>rosids</taxon>
        <taxon>fabids</taxon>
        <taxon>Malpighiales</taxon>
        <taxon>Linaceae</taxon>
        <taxon>Linum</taxon>
    </lineage>
</organism>
<sequence>MDAFDSYIRRPDPPSKGTSSLPSLTLPLMVLSLNPISLYISLYTLSYILF</sequence>
<protein>
    <submittedName>
        <fullName evidence="3">Uncharacterized protein</fullName>
    </submittedName>
</protein>
<keyword evidence="2" id="KW-0812">Transmembrane</keyword>
<accession>A0AAV0KA22</accession>
<proteinExistence type="predicted"/>